<dbReference type="InterPro" id="IPR039426">
    <property type="entry name" value="TonB-dep_rcpt-like"/>
</dbReference>
<proteinExistence type="inferred from homology"/>
<evidence type="ECO:0000256" key="2">
    <source>
        <dbReference type="ARBA" id="ARBA00022448"/>
    </source>
</evidence>
<dbReference type="SMART" id="SM00965">
    <property type="entry name" value="STN"/>
    <property type="match status" value="1"/>
</dbReference>
<keyword evidence="4" id="KW-0410">Iron transport</keyword>
<dbReference type="InterPro" id="IPR012910">
    <property type="entry name" value="Plug_dom"/>
</dbReference>
<keyword evidence="7 11" id="KW-0798">TonB box</keyword>
<keyword evidence="9 10" id="KW-0998">Cell outer membrane</keyword>
<evidence type="ECO:0000313" key="14">
    <source>
        <dbReference type="Proteomes" id="UP000619041"/>
    </source>
</evidence>
<evidence type="ECO:0000256" key="3">
    <source>
        <dbReference type="ARBA" id="ARBA00022452"/>
    </source>
</evidence>
<dbReference type="SUPFAM" id="SSF56935">
    <property type="entry name" value="Porins"/>
    <property type="match status" value="1"/>
</dbReference>
<protein>
    <recommendedName>
        <fullName evidence="12">Secretin/TonB short N-terminal domain-containing protein</fullName>
    </recommendedName>
</protein>
<keyword evidence="2 10" id="KW-0813">Transport</keyword>
<evidence type="ECO:0000256" key="7">
    <source>
        <dbReference type="ARBA" id="ARBA00023077"/>
    </source>
</evidence>
<keyword evidence="8 10" id="KW-0472">Membrane</keyword>
<dbReference type="Pfam" id="PF00593">
    <property type="entry name" value="TonB_dep_Rec_b-barrel"/>
    <property type="match status" value="1"/>
</dbReference>
<dbReference type="PROSITE" id="PS52016">
    <property type="entry name" value="TONB_DEPENDENT_REC_3"/>
    <property type="match status" value="1"/>
</dbReference>
<dbReference type="CDD" id="cd01347">
    <property type="entry name" value="ligand_gated_channel"/>
    <property type="match status" value="1"/>
</dbReference>
<reference evidence="14" key="1">
    <citation type="journal article" date="2019" name="Int. J. Syst. Evol. Microbiol.">
        <title>The Global Catalogue of Microorganisms (GCM) 10K type strain sequencing project: providing services to taxonomists for standard genome sequencing and annotation.</title>
        <authorList>
            <consortium name="The Broad Institute Genomics Platform"/>
            <consortium name="The Broad Institute Genome Sequencing Center for Infectious Disease"/>
            <person name="Wu L."/>
            <person name="Ma J."/>
        </authorList>
    </citation>
    <scope>NUCLEOTIDE SEQUENCE [LARGE SCALE GENOMIC DNA]</scope>
    <source>
        <strain evidence="14">CGMCC 1.15959</strain>
    </source>
</reference>
<dbReference type="Gene3D" id="2.40.170.20">
    <property type="entry name" value="TonB-dependent receptor, beta-barrel domain"/>
    <property type="match status" value="1"/>
</dbReference>
<dbReference type="Proteomes" id="UP000619041">
    <property type="component" value="Unassembled WGS sequence"/>
</dbReference>
<dbReference type="InterPro" id="IPR036942">
    <property type="entry name" value="Beta-barrel_TonB_sf"/>
</dbReference>
<evidence type="ECO:0000256" key="9">
    <source>
        <dbReference type="ARBA" id="ARBA00023237"/>
    </source>
</evidence>
<keyword evidence="4" id="KW-0406">Ion transport</keyword>
<evidence type="ECO:0000256" key="11">
    <source>
        <dbReference type="RuleBase" id="RU003357"/>
    </source>
</evidence>
<evidence type="ECO:0000259" key="12">
    <source>
        <dbReference type="SMART" id="SM00965"/>
    </source>
</evidence>
<evidence type="ECO:0000256" key="8">
    <source>
        <dbReference type="ARBA" id="ARBA00023136"/>
    </source>
</evidence>
<dbReference type="Pfam" id="PF07660">
    <property type="entry name" value="STN"/>
    <property type="match status" value="1"/>
</dbReference>
<comment type="subcellular location">
    <subcellularLocation>
        <location evidence="1 10">Cell outer membrane</location>
        <topology evidence="1 10">Multi-pass membrane protein</topology>
    </subcellularLocation>
</comment>
<name>A0ABQ1RXM6_9SPHN</name>
<dbReference type="Pfam" id="PF07715">
    <property type="entry name" value="Plug"/>
    <property type="match status" value="1"/>
</dbReference>
<dbReference type="Gene3D" id="3.55.50.30">
    <property type="match status" value="1"/>
</dbReference>
<gene>
    <name evidence="13" type="ORF">GCM10011515_00260</name>
</gene>
<keyword evidence="14" id="KW-1185">Reference proteome</keyword>
<evidence type="ECO:0000256" key="6">
    <source>
        <dbReference type="ARBA" id="ARBA00023004"/>
    </source>
</evidence>
<dbReference type="InterPro" id="IPR037066">
    <property type="entry name" value="Plug_dom_sf"/>
</dbReference>
<evidence type="ECO:0000313" key="13">
    <source>
        <dbReference type="EMBL" id="GGD84501.1"/>
    </source>
</evidence>
<comment type="caution">
    <text evidence="13">The sequence shown here is derived from an EMBL/GenBank/DDBJ whole genome shotgun (WGS) entry which is preliminary data.</text>
</comment>
<evidence type="ECO:0000256" key="5">
    <source>
        <dbReference type="ARBA" id="ARBA00022692"/>
    </source>
</evidence>
<dbReference type="Gene3D" id="2.170.130.10">
    <property type="entry name" value="TonB-dependent receptor, plug domain"/>
    <property type="match status" value="1"/>
</dbReference>
<dbReference type="PANTHER" id="PTHR47234">
    <property type="match status" value="1"/>
</dbReference>
<evidence type="ECO:0000256" key="1">
    <source>
        <dbReference type="ARBA" id="ARBA00004571"/>
    </source>
</evidence>
<evidence type="ECO:0000256" key="10">
    <source>
        <dbReference type="PROSITE-ProRule" id="PRU01360"/>
    </source>
</evidence>
<keyword evidence="6" id="KW-0408">Iron</keyword>
<sequence>MTAMPEMAAAQSEDVRTYDIPAQDLAGALKAFAVASGREVIAPSETLEGKRSAPVVGQLAPDQAVARLLAGTGLSFTLVDGAFVIRPILAAAADVSSATAEAEILVTGTRIRGAPVASPVIAIGEDDIRAQGLSDLGEVARRIPQSFGGGQNPGIGANVPTASGGDVGGGSSLNLRGLGSDATLTLLNGHRLAYTAALQSVDVSAIPLAAIERVEVVPDGASAIYGSDAVAGVANIILRKRYSGLETGVRLATSTDGGGFQQRYDALAGATWSSGGVWAAYEYGSNSAIRAHDRSYASSRSPGLDLFPALRHHSVVASGRKDLAGDLSLSIDGLYNIRWSDSVMPTLPSGDLNAGRATFHSIDKSYGLAPSLELSLPANWRLALTGTYGMERVDFHQVQCAGADCSDAGWNYYRNTARSVEVSGSGHVVELPGGMSKVAIGAGYREIGFDRFSAALGAAINSVSRQDSYFAYGEVSLPLVGSEQGLRFVHRFDLDVAVRYERYPGIGGVVTPKVGAAWAITPDVSMKGSWGQSFRAPTLFQQYQPRTAVLYPSALLGASGSSPTSGAILLVGGNPALEPERATTWSATVDLQPRAAPGLAFAVGYFHIAYRDRIVSPITLLSQSLSNPSYRDQVILNPNSAEQAAALASTGSFINYTGVSYDPANIIAVVDNAYVNAGRQTAHGIDVLASYATSIGPGQQLTFSANVAYLKSEQQLAAGQPVEPLAGTIFNPPHWRGQGSASWSGGPLTLTAALSYIGGVRDTRFSPARGIDGMTMLDLTARYRVEGTGSPLEGTEFALSVQNLLNDKPDPISVGAPYQTPYDSTNYSPIGRLLAIEVRKKW</sequence>
<dbReference type="PANTHER" id="PTHR47234:SF3">
    <property type="entry name" value="SECRETIN_TONB SHORT N-TERMINAL DOMAIN-CONTAINING PROTEIN"/>
    <property type="match status" value="1"/>
</dbReference>
<dbReference type="InterPro" id="IPR000531">
    <property type="entry name" value="Beta-barrel_TonB"/>
</dbReference>
<comment type="similarity">
    <text evidence="10 11">Belongs to the TonB-dependent receptor family.</text>
</comment>
<feature type="domain" description="Secretin/TonB short N-terminal" evidence="12">
    <location>
        <begin position="38"/>
        <end position="88"/>
    </location>
</feature>
<dbReference type="EMBL" id="BMKL01000001">
    <property type="protein sequence ID" value="GGD84501.1"/>
    <property type="molecule type" value="Genomic_DNA"/>
</dbReference>
<accession>A0ABQ1RXM6</accession>
<organism evidence="13 14">
    <name type="scientific">Tsuneonella deserti</name>
    <dbReference type="NCBI Taxonomy" id="2035528"/>
    <lineage>
        <taxon>Bacteria</taxon>
        <taxon>Pseudomonadati</taxon>
        <taxon>Pseudomonadota</taxon>
        <taxon>Alphaproteobacteria</taxon>
        <taxon>Sphingomonadales</taxon>
        <taxon>Erythrobacteraceae</taxon>
        <taxon>Tsuneonella</taxon>
    </lineage>
</organism>
<keyword evidence="3 10" id="KW-1134">Transmembrane beta strand</keyword>
<keyword evidence="5 10" id="KW-0812">Transmembrane</keyword>
<evidence type="ECO:0000256" key="4">
    <source>
        <dbReference type="ARBA" id="ARBA00022496"/>
    </source>
</evidence>
<dbReference type="InterPro" id="IPR011662">
    <property type="entry name" value="Secretin/TonB_short_N"/>
</dbReference>